<reference evidence="3" key="1">
    <citation type="journal article" date="2019" name="Int. J. Syst. Evol. Microbiol.">
        <title>The Global Catalogue of Microorganisms (GCM) 10K type strain sequencing project: providing services to taxonomists for standard genome sequencing and annotation.</title>
        <authorList>
            <consortium name="The Broad Institute Genomics Platform"/>
            <consortium name="The Broad Institute Genome Sequencing Center for Infectious Disease"/>
            <person name="Wu L."/>
            <person name="Ma J."/>
        </authorList>
    </citation>
    <scope>NUCLEOTIDE SEQUENCE [LARGE SCALE GENOMIC DNA]</scope>
    <source>
        <strain evidence="3">JCM 17986</strain>
    </source>
</reference>
<dbReference type="Proteomes" id="UP001500466">
    <property type="component" value="Unassembled WGS sequence"/>
</dbReference>
<sequence>MTRTARPRRRTPRSDGFTGRARRAIDSLLRQFPELHEELAAGPRRRPPAAPDPSADALARRAAEAAEDRAAALWNAQHDRTPPGDGSAPLNLAALDAGIDITASIAELEEAVHDRLGYPAPPAGDVTARLIRVLRLLDAVERDADLAEHVQSELRRMARRCARALGDTEPIRRIRPRCPLCDSVSLRAFAARHIVLCVNPGCRCDDETCACHIAPGARHRWERDEWAELALLVGCAVEELAEAAA</sequence>
<evidence type="ECO:0000256" key="1">
    <source>
        <dbReference type="SAM" id="MobiDB-lite"/>
    </source>
</evidence>
<accession>A0ABP9HVD5</accession>
<gene>
    <name evidence="2" type="ORF">GCM10023205_55540</name>
</gene>
<feature type="compositionally biased region" description="Basic residues" evidence="1">
    <location>
        <begin position="1"/>
        <end position="11"/>
    </location>
</feature>
<dbReference type="RefSeq" id="WP_345678427.1">
    <property type="nucleotide sequence ID" value="NZ_BAABHS010000021.1"/>
</dbReference>
<comment type="caution">
    <text evidence="2">The sequence shown here is derived from an EMBL/GenBank/DDBJ whole genome shotgun (WGS) entry which is preliminary data.</text>
</comment>
<evidence type="ECO:0000313" key="2">
    <source>
        <dbReference type="EMBL" id="GAA4979728.1"/>
    </source>
</evidence>
<keyword evidence="3" id="KW-1185">Reference proteome</keyword>
<organism evidence="2 3">
    <name type="scientific">Yinghuangia aomiensis</name>
    <dbReference type="NCBI Taxonomy" id="676205"/>
    <lineage>
        <taxon>Bacteria</taxon>
        <taxon>Bacillati</taxon>
        <taxon>Actinomycetota</taxon>
        <taxon>Actinomycetes</taxon>
        <taxon>Kitasatosporales</taxon>
        <taxon>Streptomycetaceae</taxon>
        <taxon>Yinghuangia</taxon>
    </lineage>
</organism>
<feature type="region of interest" description="Disordered" evidence="1">
    <location>
        <begin position="35"/>
        <end position="62"/>
    </location>
</feature>
<feature type="region of interest" description="Disordered" evidence="1">
    <location>
        <begin position="1"/>
        <end position="22"/>
    </location>
</feature>
<evidence type="ECO:0000313" key="3">
    <source>
        <dbReference type="Proteomes" id="UP001500466"/>
    </source>
</evidence>
<dbReference type="EMBL" id="BAABHS010000021">
    <property type="protein sequence ID" value="GAA4979728.1"/>
    <property type="molecule type" value="Genomic_DNA"/>
</dbReference>
<proteinExistence type="predicted"/>
<protein>
    <submittedName>
        <fullName evidence="2">Uncharacterized protein</fullName>
    </submittedName>
</protein>
<name>A0ABP9HVD5_9ACTN</name>